<evidence type="ECO:0000256" key="1">
    <source>
        <dbReference type="SAM" id="MobiDB-lite"/>
    </source>
</evidence>
<name>A0AA39JJD3_9AGAR</name>
<gene>
    <name evidence="2" type="ORF">EV421DRAFT_1735937</name>
</gene>
<dbReference type="Proteomes" id="UP001175226">
    <property type="component" value="Unassembled WGS sequence"/>
</dbReference>
<feature type="compositionally biased region" description="Basic and acidic residues" evidence="1">
    <location>
        <begin position="13"/>
        <end position="22"/>
    </location>
</feature>
<dbReference type="EMBL" id="JAUEPT010000024">
    <property type="protein sequence ID" value="KAK0442841.1"/>
    <property type="molecule type" value="Genomic_DNA"/>
</dbReference>
<proteinExistence type="predicted"/>
<evidence type="ECO:0000313" key="2">
    <source>
        <dbReference type="EMBL" id="KAK0442841.1"/>
    </source>
</evidence>
<sequence>MTHGPQGIGHGTRAHENERDGKASTIHRRGIKTPEQEHNRNTNTGTTMHGNRTGAQTQEPRCTGTQGHANTGNENGTGKKKLSKAGKTREKGAHDELERPARAANLVRLEGTAERVTESLSYSWDVCSELPQFGEDFYVKRSESSSQGWRMDTIPPLRDLAVFVFFLPYWTCSILTRVIAKSDGQATHSIESGRNSRAKDPLDRRRDRVWGYRTGESVRLCWFVCVHAAGDELISLKRMTGSEKKRKCNASESESLSPSIGYGSGSYINISTAALLHIPVTFCLTVDMGTERPGTVVGHESNKKSKSGSSPSSSENDMEARIFSIVRSRLVASGYGRKSVYTRWSSPRRRIQSGPAGFYDTLEKLFASLEAKGGKALTLVLRPAWGAGSQRERRLWRNLEMTEGVETWIVKLEEVVEEDSLTG</sequence>
<comment type="caution">
    <text evidence="2">The sequence shown here is derived from an EMBL/GenBank/DDBJ whole genome shotgun (WGS) entry which is preliminary data.</text>
</comment>
<reference evidence="2" key="1">
    <citation type="submission" date="2023-06" db="EMBL/GenBank/DDBJ databases">
        <authorList>
            <consortium name="Lawrence Berkeley National Laboratory"/>
            <person name="Ahrendt S."/>
            <person name="Sahu N."/>
            <person name="Indic B."/>
            <person name="Wong-Bajracharya J."/>
            <person name="Merenyi Z."/>
            <person name="Ke H.-M."/>
            <person name="Monk M."/>
            <person name="Kocsube S."/>
            <person name="Drula E."/>
            <person name="Lipzen A."/>
            <person name="Balint B."/>
            <person name="Henrissat B."/>
            <person name="Andreopoulos B."/>
            <person name="Martin F.M."/>
            <person name="Harder C.B."/>
            <person name="Rigling D."/>
            <person name="Ford K.L."/>
            <person name="Foster G.D."/>
            <person name="Pangilinan J."/>
            <person name="Papanicolaou A."/>
            <person name="Barry K."/>
            <person name="LaButti K."/>
            <person name="Viragh M."/>
            <person name="Koriabine M."/>
            <person name="Yan M."/>
            <person name="Riley R."/>
            <person name="Champramary S."/>
            <person name="Plett K.L."/>
            <person name="Tsai I.J."/>
            <person name="Slot J."/>
            <person name="Sipos G."/>
            <person name="Plett J."/>
            <person name="Nagy L.G."/>
            <person name="Grigoriev I.V."/>
        </authorList>
    </citation>
    <scope>NUCLEOTIDE SEQUENCE</scope>
    <source>
        <strain evidence="2">FPL87.14</strain>
    </source>
</reference>
<organism evidence="2 3">
    <name type="scientific">Armillaria borealis</name>
    <dbReference type="NCBI Taxonomy" id="47425"/>
    <lineage>
        <taxon>Eukaryota</taxon>
        <taxon>Fungi</taxon>
        <taxon>Dikarya</taxon>
        <taxon>Basidiomycota</taxon>
        <taxon>Agaricomycotina</taxon>
        <taxon>Agaricomycetes</taxon>
        <taxon>Agaricomycetidae</taxon>
        <taxon>Agaricales</taxon>
        <taxon>Marasmiineae</taxon>
        <taxon>Physalacriaceae</taxon>
        <taxon>Armillaria</taxon>
    </lineage>
</organism>
<feature type="compositionally biased region" description="Basic and acidic residues" evidence="1">
    <location>
        <begin position="87"/>
        <end position="99"/>
    </location>
</feature>
<feature type="compositionally biased region" description="Gly residues" evidence="1">
    <location>
        <begin position="1"/>
        <end position="10"/>
    </location>
</feature>
<evidence type="ECO:0000313" key="3">
    <source>
        <dbReference type="Proteomes" id="UP001175226"/>
    </source>
</evidence>
<dbReference type="AlphaFoldDB" id="A0AA39JJD3"/>
<accession>A0AA39JJD3</accession>
<protein>
    <submittedName>
        <fullName evidence="2">Uncharacterized protein</fullName>
    </submittedName>
</protein>
<feature type="region of interest" description="Disordered" evidence="1">
    <location>
        <begin position="293"/>
        <end position="316"/>
    </location>
</feature>
<feature type="region of interest" description="Disordered" evidence="1">
    <location>
        <begin position="1"/>
        <end position="99"/>
    </location>
</feature>
<keyword evidence="3" id="KW-1185">Reference proteome</keyword>
<feature type="compositionally biased region" description="Polar residues" evidence="1">
    <location>
        <begin position="41"/>
        <end position="76"/>
    </location>
</feature>